<evidence type="ECO:0000256" key="2">
    <source>
        <dbReference type="SAM" id="SignalP"/>
    </source>
</evidence>
<feature type="region of interest" description="Disordered" evidence="1">
    <location>
        <begin position="43"/>
        <end position="78"/>
    </location>
</feature>
<accession>A0A6M1SAE1</accession>
<organism evidence="3 4">
    <name type="scientific">Rhizobium daejeonense</name>
    <dbReference type="NCBI Taxonomy" id="240521"/>
    <lineage>
        <taxon>Bacteria</taxon>
        <taxon>Pseudomonadati</taxon>
        <taxon>Pseudomonadota</taxon>
        <taxon>Alphaproteobacteria</taxon>
        <taxon>Hyphomicrobiales</taxon>
        <taxon>Rhizobiaceae</taxon>
        <taxon>Rhizobium/Agrobacterium group</taxon>
        <taxon>Rhizobium</taxon>
    </lineage>
</organism>
<evidence type="ECO:0008006" key="5">
    <source>
        <dbReference type="Google" id="ProtNLM"/>
    </source>
</evidence>
<dbReference type="EMBL" id="JAAKZH010000002">
    <property type="protein sequence ID" value="NGO63706.1"/>
    <property type="molecule type" value="Genomic_DNA"/>
</dbReference>
<sequence length="129" mass="13226">MTLLLRAFLLLAALAYGAMPFTGMAMPVGASMQMAAVTATQADEPAHAMHGRMKHDTAKAKHAETASTDADCPHPGKTDRSAHCSACLTLPASLVIADAGSPTRSAEAISLVTALHSQPSAPLTPPPRA</sequence>
<dbReference type="RefSeq" id="WP_163903689.1">
    <property type="nucleotide sequence ID" value="NZ_CP048427.1"/>
</dbReference>
<evidence type="ECO:0000313" key="3">
    <source>
        <dbReference type="EMBL" id="NGO63706.1"/>
    </source>
</evidence>
<feature type="signal peptide" evidence="2">
    <location>
        <begin position="1"/>
        <end position="25"/>
    </location>
</feature>
<evidence type="ECO:0000256" key="1">
    <source>
        <dbReference type="SAM" id="MobiDB-lite"/>
    </source>
</evidence>
<protein>
    <recommendedName>
        <fullName evidence="5">DUF2946 domain-containing protein</fullName>
    </recommendedName>
</protein>
<keyword evidence="2" id="KW-0732">Signal</keyword>
<dbReference type="AlphaFoldDB" id="A0A6M1SAE1"/>
<proteinExistence type="predicted"/>
<comment type="caution">
    <text evidence="3">The sequence shown here is derived from an EMBL/GenBank/DDBJ whole genome shotgun (WGS) entry which is preliminary data.</text>
</comment>
<feature type="compositionally biased region" description="Basic and acidic residues" evidence="1">
    <location>
        <begin position="54"/>
        <end position="64"/>
    </location>
</feature>
<dbReference type="Proteomes" id="UP000477849">
    <property type="component" value="Unassembled WGS sequence"/>
</dbReference>
<keyword evidence="4" id="KW-1185">Reference proteome</keyword>
<name>A0A6M1SAE1_9HYPH</name>
<reference evidence="3 4" key="1">
    <citation type="submission" date="2020-02" db="EMBL/GenBank/DDBJ databases">
        <title>Genome sequence of the type strain CCBAU10050 of Rhizobium daejeonense.</title>
        <authorList>
            <person name="Gao J."/>
            <person name="Sun J."/>
        </authorList>
    </citation>
    <scope>NUCLEOTIDE SEQUENCE [LARGE SCALE GENOMIC DNA]</scope>
    <source>
        <strain evidence="3 4">CCBAU10050</strain>
    </source>
</reference>
<evidence type="ECO:0000313" key="4">
    <source>
        <dbReference type="Proteomes" id="UP000477849"/>
    </source>
</evidence>
<gene>
    <name evidence="3" type="ORF">G6N76_08455</name>
</gene>
<feature type="chain" id="PRO_5026867674" description="DUF2946 domain-containing protein" evidence="2">
    <location>
        <begin position="26"/>
        <end position="129"/>
    </location>
</feature>